<keyword evidence="2" id="KW-1185">Reference proteome</keyword>
<evidence type="ECO:0000313" key="1">
    <source>
        <dbReference type="EMBL" id="GAA1190325.1"/>
    </source>
</evidence>
<accession>A0ABP4FNS5</accession>
<reference evidence="2" key="1">
    <citation type="journal article" date="2019" name="Int. J. Syst. Evol. Microbiol.">
        <title>The Global Catalogue of Microorganisms (GCM) 10K type strain sequencing project: providing services to taxonomists for standard genome sequencing and annotation.</title>
        <authorList>
            <consortium name="The Broad Institute Genomics Platform"/>
            <consortium name="The Broad Institute Genome Sequencing Center for Infectious Disease"/>
            <person name="Wu L."/>
            <person name="Ma J."/>
        </authorList>
    </citation>
    <scope>NUCLEOTIDE SEQUENCE [LARGE SCALE GENOMIC DNA]</scope>
    <source>
        <strain evidence="2">JCM 13022</strain>
    </source>
</reference>
<dbReference type="Pfam" id="PF08843">
    <property type="entry name" value="AbiEii"/>
    <property type="match status" value="1"/>
</dbReference>
<protein>
    <recommendedName>
        <fullName evidence="3">Nucleotidyl transferase AbiEii toxin, Type IV TA system</fullName>
    </recommendedName>
</protein>
<dbReference type="Gene3D" id="3.30.460.40">
    <property type="match status" value="1"/>
</dbReference>
<gene>
    <name evidence="1" type="ORF">GCM10009675_00630</name>
</gene>
<dbReference type="Proteomes" id="UP001500467">
    <property type="component" value="Unassembled WGS sequence"/>
</dbReference>
<dbReference type="EMBL" id="BAAALM010000001">
    <property type="protein sequence ID" value="GAA1190325.1"/>
    <property type="molecule type" value="Genomic_DNA"/>
</dbReference>
<dbReference type="RefSeq" id="WP_253852557.1">
    <property type="nucleotide sequence ID" value="NZ_BAAALM010000001.1"/>
</dbReference>
<comment type="caution">
    <text evidence="1">The sequence shown here is derived from an EMBL/GenBank/DDBJ whole genome shotgun (WGS) entry which is preliminary data.</text>
</comment>
<name>A0ABP4FNS5_9PSEU</name>
<evidence type="ECO:0008006" key="3">
    <source>
        <dbReference type="Google" id="ProtNLM"/>
    </source>
</evidence>
<organism evidence="1 2">
    <name type="scientific">Prauserella alba</name>
    <dbReference type="NCBI Taxonomy" id="176898"/>
    <lineage>
        <taxon>Bacteria</taxon>
        <taxon>Bacillati</taxon>
        <taxon>Actinomycetota</taxon>
        <taxon>Actinomycetes</taxon>
        <taxon>Pseudonocardiales</taxon>
        <taxon>Pseudonocardiaceae</taxon>
        <taxon>Prauserella</taxon>
    </lineage>
</organism>
<dbReference type="InterPro" id="IPR014942">
    <property type="entry name" value="AbiEii"/>
</dbReference>
<sequence>MRYPTGPAFRRALEDRLKARADGDGARIARDRKRVVFDRFLARLVEVAAGEWVLKGGFALDLRLEDQARSTKDIDLGCWLDGEALLDVLIDAAGEDRGDFFTFAVERAGDPPDRFGGAHRFRVTASLAGRLFERFVVDVGRPDDVRHLETEIRATSHVLGFADVAPVAVPVIPIVVQVVEKLHAYTRVYEGGRGSSRAKDVVDLALIAQTFTLDAQELLRAMETIFSARGTHEPPRALSPPPEQWRAPYRQLAQTVGLDDDLDAGHRTVTAMLDPILNRDISTGTWSPGTQQWDVQ</sequence>
<evidence type="ECO:0000313" key="2">
    <source>
        <dbReference type="Proteomes" id="UP001500467"/>
    </source>
</evidence>
<proteinExistence type="predicted"/>